<accession>A0A183T6M7</accession>
<feature type="compositionally biased region" description="Polar residues" evidence="1">
    <location>
        <begin position="58"/>
        <end position="72"/>
    </location>
</feature>
<reference evidence="2" key="1">
    <citation type="submission" date="2016-06" db="UniProtKB">
        <authorList>
            <consortium name="WormBaseParasite"/>
        </authorList>
    </citation>
    <scope>IDENTIFICATION</scope>
</reference>
<feature type="region of interest" description="Disordered" evidence="1">
    <location>
        <begin position="47"/>
        <end position="98"/>
    </location>
</feature>
<dbReference type="AlphaFoldDB" id="A0A183T6M7"/>
<organism evidence="2">
    <name type="scientific">Schistocephalus solidus</name>
    <name type="common">Tapeworm</name>
    <dbReference type="NCBI Taxonomy" id="70667"/>
    <lineage>
        <taxon>Eukaryota</taxon>
        <taxon>Metazoa</taxon>
        <taxon>Spiralia</taxon>
        <taxon>Lophotrochozoa</taxon>
        <taxon>Platyhelminthes</taxon>
        <taxon>Cestoda</taxon>
        <taxon>Eucestoda</taxon>
        <taxon>Diphyllobothriidea</taxon>
        <taxon>Diphyllobothriidae</taxon>
        <taxon>Schistocephalus</taxon>
    </lineage>
</organism>
<sequence>LSDAEVGAAAGDLVYAYYVHDLPPKHKHQDFTQQGVERLISPMFEIGRGHVKKEPSKPDSQTTSQPLHTTTARRWERAQRADVAGAAPGRTSTSGSDFTEWECRKGNIKKKSLQPDFQSTIRPLHTKTYTGLTGVPVFASHSSTCFL</sequence>
<dbReference type="WBParaSite" id="SSLN_0001258001-mRNA-1">
    <property type="protein sequence ID" value="SSLN_0001258001-mRNA-1"/>
    <property type="gene ID" value="SSLN_0001258001"/>
</dbReference>
<evidence type="ECO:0000313" key="2">
    <source>
        <dbReference type="WBParaSite" id="SSLN_0001258001-mRNA-1"/>
    </source>
</evidence>
<protein>
    <submittedName>
        <fullName evidence="2">Testis expressed 26</fullName>
    </submittedName>
</protein>
<name>A0A183T6M7_SCHSO</name>
<evidence type="ECO:0000256" key="1">
    <source>
        <dbReference type="SAM" id="MobiDB-lite"/>
    </source>
</evidence>
<proteinExistence type="predicted"/>